<evidence type="ECO:0000313" key="2">
    <source>
        <dbReference type="EMBL" id="MQL86847.1"/>
    </source>
</evidence>
<keyword evidence="3" id="KW-1185">Reference proteome</keyword>
<proteinExistence type="predicted"/>
<sequence>MIWAIIGLVHRCCFFWALGLWECYEIFLETYVQQLSCVLHDFPKAAEKSTVFTSRDLVFSSLGGLPLPYEAAMLVGLLVEVAETATIVVVAVQAVMVVMVVVAVEPPFPIYAETILYQYSSYMSLRYHQGLTPVQADPEIAN</sequence>
<feature type="chain" id="PRO_5032765742" evidence="1">
    <location>
        <begin position="20"/>
        <end position="142"/>
    </location>
</feature>
<dbReference type="Proteomes" id="UP000652761">
    <property type="component" value="Unassembled WGS sequence"/>
</dbReference>
<organism evidence="2 3">
    <name type="scientific">Colocasia esculenta</name>
    <name type="common">Wild taro</name>
    <name type="synonym">Arum esculentum</name>
    <dbReference type="NCBI Taxonomy" id="4460"/>
    <lineage>
        <taxon>Eukaryota</taxon>
        <taxon>Viridiplantae</taxon>
        <taxon>Streptophyta</taxon>
        <taxon>Embryophyta</taxon>
        <taxon>Tracheophyta</taxon>
        <taxon>Spermatophyta</taxon>
        <taxon>Magnoliopsida</taxon>
        <taxon>Liliopsida</taxon>
        <taxon>Araceae</taxon>
        <taxon>Aroideae</taxon>
        <taxon>Colocasieae</taxon>
        <taxon>Colocasia</taxon>
    </lineage>
</organism>
<name>A0A843UWL5_COLES</name>
<dbReference type="AlphaFoldDB" id="A0A843UWL5"/>
<evidence type="ECO:0000256" key="1">
    <source>
        <dbReference type="SAM" id="SignalP"/>
    </source>
</evidence>
<gene>
    <name evidence="2" type="ORF">Taro_019380</name>
</gene>
<accession>A0A843UWL5</accession>
<keyword evidence="1" id="KW-0732">Signal</keyword>
<protein>
    <submittedName>
        <fullName evidence="2">Uncharacterized protein</fullName>
    </submittedName>
</protein>
<evidence type="ECO:0000313" key="3">
    <source>
        <dbReference type="Proteomes" id="UP000652761"/>
    </source>
</evidence>
<feature type="signal peptide" evidence="1">
    <location>
        <begin position="1"/>
        <end position="19"/>
    </location>
</feature>
<reference evidence="2" key="1">
    <citation type="submission" date="2017-07" db="EMBL/GenBank/DDBJ databases">
        <title>Taro Niue Genome Assembly and Annotation.</title>
        <authorList>
            <person name="Atibalentja N."/>
            <person name="Keating K."/>
            <person name="Fields C.J."/>
        </authorList>
    </citation>
    <scope>NUCLEOTIDE SEQUENCE</scope>
    <source>
        <strain evidence="2">Niue_2</strain>
        <tissue evidence="2">Leaf</tissue>
    </source>
</reference>
<dbReference type="EMBL" id="NMUH01000931">
    <property type="protein sequence ID" value="MQL86847.1"/>
    <property type="molecule type" value="Genomic_DNA"/>
</dbReference>
<comment type="caution">
    <text evidence="2">The sequence shown here is derived from an EMBL/GenBank/DDBJ whole genome shotgun (WGS) entry which is preliminary data.</text>
</comment>